<organism evidence="2 3">
    <name type="scientific">Mucilaginibacter galii</name>
    <dbReference type="NCBI Taxonomy" id="2005073"/>
    <lineage>
        <taxon>Bacteria</taxon>
        <taxon>Pseudomonadati</taxon>
        <taxon>Bacteroidota</taxon>
        <taxon>Sphingobacteriia</taxon>
        <taxon>Sphingobacteriales</taxon>
        <taxon>Sphingobacteriaceae</taxon>
        <taxon>Mucilaginibacter</taxon>
    </lineage>
</organism>
<proteinExistence type="predicted"/>
<protein>
    <submittedName>
        <fullName evidence="2">Uncharacterized protein</fullName>
    </submittedName>
</protein>
<accession>A0A917J6Q0</accession>
<reference evidence="2" key="1">
    <citation type="journal article" date="2014" name="Int. J. Syst. Evol. Microbiol.">
        <title>Complete genome sequence of Corynebacterium casei LMG S-19264T (=DSM 44701T), isolated from a smear-ripened cheese.</title>
        <authorList>
            <consortium name="US DOE Joint Genome Institute (JGI-PGF)"/>
            <person name="Walter F."/>
            <person name="Albersmeier A."/>
            <person name="Kalinowski J."/>
            <person name="Ruckert C."/>
        </authorList>
    </citation>
    <scope>NUCLEOTIDE SEQUENCE</scope>
    <source>
        <strain evidence="2">CCM 8711</strain>
    </source>
</reference>
<evidence type="ECO:0000313" key="3">
    <source>
        <dbReference type="Proteomes" id="UP000662074"/>
    </source>
</evidence>
<name>A0A917J6Q0_9SPHI</name>
<evidence type="ECO:0000313" key="2">
    <source>
        <dbReference type="EMBL" id="GGI49092.1"/>
    </source>
</evidence>
<feature type="transmembrane region" description="Helical" evidence="1">
    <location>
        <begin position="124"/>
        <end position="140"/>
    </location>
</feature>
<keyword evidence="3" id="KW-1185">Reference proteome</keyword>
<keyword evidence="1" id="KW-1133">Transmembrane helix</keyword>
<sequence>MLKADTISIKHFIVKENPFAQHEIAIVAADTSDQIQDKVNGKFAFTINGFENELTFQRGVAYYPHKIEKSAFMYVKHKNESGTHSTLYYIYKHGDKLSPLHVSWMWLVAIPLIIVFAGYLFKRFIIIAVVVLIIFVYFNHQNGLSIPTFFESIFDGLKHAITG</sequence>
<comment type="caution">
    <text evidence="2">The sequence shown here is derived from an EMBL/GenBank/DDBJ whole genome shotgun (WGS) entry which is preliminary data.</text>
</comment>
<evidence type="ECO:0000256" key="1">
    <source>
        <dbReference type="SAM" id="Phobius"/>
    </source>
</evidence>
<keyword evidence="1" id="KW-0812">Transmembrane</keyword>
<dbReference type="EMBL" id="BMDO01000001">
    <property type="protein sequence ID" value="GGI49092.1"/>
    <property type="molecule type" value="Genomic_DNA"/>
</dbReference>
<keyword evidence="1" id="KW-0472">Membrane</keyword>
<gene>
    <name evidence="2" type="ORF">GCM10011425_03040</name>
</gene>
<reference evidence="2" key="2">
    <citation type="submission" date="2020-09" db="EMBL/GenBank/DDBJ databases">
        <authorList>
            <person name="Sun Q."/>
            <person name="Sedlacek I."/>
        </authorList>
    </citation>
    <scope>NUCLEOTIDE SEQUENCE</scope>
    <source>
        <strain evidence="2">CCM 8711</strain>
    </source>
</reference>
<feature type="transmembrane region" description="Helical" evidence="1">
    <location>
        <begin position="100"/>
        <end position="118"/>
    </location>
</feature>
<dbReference type="AlphaFoldDB" id="A0A917J6Q0"/>
<dbReference type="Proteomes" id="UP000662074">
    <property type="component" value="Unassembled WGS sequence"/>
</dbReference>